<evidence type="ECO:0000256" key="13">
    <source>
        <dbReference type="ARBA" id="ARBA00049229"/>
    </source>
</evidence>
<evidence type="ECO:0000256" key="7">
    <source>
        <dbReference type="ARBA" id="ARBA00013053"/>
    </source>
</evidence>
<comment type="catalytic activity">
    <reaction evidence="13">
        <text>L-leucine + 2-oxoglutarate = 4-methyl-2-oxopentanoate + L-glutamate</text>
        <dbReference type="Rhea" id="RHEA:18321"/>
        <dbReference type="ChEBI" id="CHEBI:16810"/>
        <dbReference type="ChEBI" id="CHEBI:17865"/>
        <dbReference type="ChEBI" id="CHEBI:29985"/>
        <dbReference type="ChEBI" id="CHEBI:57427"/>
        <dbReference type="EC" id="2.6.1.42"/>
    </reaction>
</comment>
<dbReference type="FunFam" id="3.20.10.10:FF:000002">
    <property type="entry name" value="D-alanine aminotransferase"/>
    <property type="match status" value="1"/>
</dbReference>
<proteinExistence type="inferred from homology"/>
<dbReference type="InterPro" id="IPR050571">
    <property type="entry name" value="Class-IV_PLP-Dep_Aminotrnsfr"/>
</dbReference>
<keyword evidence="14" id="KW-0808">Transferase</keyword>
<dbReference type="EC" id="2.6.1.42" evidence="7"/>
<evidence type="ECO:0000256" key="5">
    <source>
        <dbReference type="ARBA" id="ARBA00005072"/>
    </source>
</evidence>
<comment type="pathway">
    <text evidence="4">Amino-acid biosynthesis; L-valine biosynthesis; L-valine from pyruvate: step 4/4.</text>
</comment>
<dbReference type="PANTHER" id="PTHR42743:SF11">
    <property type="entry name" value="AMINODEOXYCHORISMATE LYASE"/>
    <property type="match status" value="1"/>
</dbReference>
<dbReference type="GO" id="GO:0008652">
    <property type="term" value="P:amino acid biosynthetic process"/>
    <property type="evidence" value="ECO:0007669"/>
    <property type="project" value="UniProtKB-ARBA"/>
</dbReference>
<keyword evidence="15" id="KW-1185">Reference proteome</keyword>
<evidence type="ECO:0000256" key="2">
    <source>
        <dbReference type="ARBA" id="ARBA00003109"/>
    </source>
</evidence>
<evidence type="ECO:0000256" key="12">
    <source>
        <dbReference type="ARBA" id="ARBA00048798"/>
    </source>
</evidence>
<evidence type="ECO:0000256" key="8">
    <source>
        <dbReference type="ARBA" id="ARBA00014472"/>
    </source>
</evidence>
<dbReference type="InterPro" id="IPR036038">
    <property type="entry name" value="Aminotransferase-like"/>
</dbReference>
<comment type="pathway">
    <text evidence="3">Amino-acid biosynthesis; L-isoleucine biosynthesis; L-isoleucine from 2-oxobutanoate: step 4/4.</text>
</comment>
<evidence type="ECO:0000313" key="15">
    <source>
        <dbReference type="Proteomes" id="UP000721844"/>
    </source>
</evidence>
<evidence type="ECO:0000256" key="1">
    <source>
        <dbReference type="ARBA" id="ARBA00001933"/>
    </source>
</evidence>
<dbReference type="PANTHER" id="PTHR42743">
    <property type="entry name" value="AMINO-ACID AMINOTRANSFERASE"/>
    <property type="match status" value="1"/>
</dbReference>
<comment type="catalytic activity">
    <reaction evidence="11">
        <text>L-valine + 2-oxoglutarate = 3-methyl-2-oxobutanoate + L-glutamate</text>
        <dbReference type="Rhea" id="RHEA:24813"/>
        <dbReference type="ChEBI" id="CHEBI:11851"/>
        <dbReference type="ChEBI" id="CHEBI:16810"/>
        <dbReference type="ChEBI" id="CHEBI:29985"/>
        <dbReference type="ChEBI" id="CHEBI:57762"/>
        <dbReference type="EC" id="2.6.1.42"/>
    </reaction>
</comment>
<dbReference type="GO" id="GO:0009082">
    <property type="term" value="P:branched-chain amino acid biosynthetic process"/>
    <property type="evidence" value="ECO:0007669"/>
    <property type="project" value="UniProtKB-KW"/>
</dbReference>
<evidence type="ECO:0000256" key="3">
    <source>
        <dbReference type="ARBA" id="ARBA00004824"/>
    </source>
</evidence>
<dbReference type="Pfam" id="PF01063">
    <property type="entry name" value="Aminotran_4"/>
    <property type="match status" value="1"/>
</dbReference>
<gene>
    <name evidence="14" type="ORF">ACELLULO517_13620</name>
</gene>
<protein>
    <recommendedName>
        <fullName evidence="8">Probable branched-chain-amino-acid aminotransferase</fullName>
        <ecNumber evidence="7">2.6.1.42</ecNumber>
    </recommendedName>
</protein>
<dbReference type="EMBL" id="JAESVA010000004">
    <property type="protein sequence ID" value="MCB8881281.1"/>
    <property type="molecule type" value="Genomic_DNA"/>
</dbReference>
<evidence type="ECO:0000256" key="9">
    <source>
        <dbReference type="ARBA" id="ARBA00022898"/>
    </source>
</evidence>
<evidence type="ECO:0000313" key="14">
    <source>
        <dbReference type="EMBL" id="MCB8881281.1"/>
    </source>
</evidence>
<accession>A0A964E4B0</accession>
<keyword evidence="10" id="KW-0100">Branched-chain amino acid biosynthesis</keyword>
<keyword evidence="9" id="KW-0663">Pyridoxal phosphate</keyword>
<evidence type="ECO:0000256" key="10">
    <source>
        <dbReference type="ARBA" id="ARBA00023304"/>
    </source>
</evidence>
<reference evidence="14 15" key="1">
    <citation type="journal article" date="2021" name="Microorganisms">
        <title>Acidisoma silvae sp. nov. and Acidisomacellulosilytica sp. nov., Two Acidophilic Bacteria Isolated from Decaying Wood, Hydrolyzing Cellulose and Producing Poly-3-hydroxybutyrate.</title>
        <authorList>
            <person name="Mieszkin S."/>
            <person name="Pouder E."/>
            <person name="Uroz S."/>
            <person name="Simon-Colin C."/>
            <person name="Alain K."/>
        </authorList>
    </citation>
    <scope>NUCLEOTIDE SEQUENCE [LARGE SCALE GENOMIC DNA]</scope>
    <source>
        <strain evidence="14 15">HW T5.17</strain>
    </source>
</reference>
<keyword evidence="10" id="KW-0028">Amino-acid biosynthesis</keyword>
<dbReference type="AlphaFoldDB" id="A0A964E4B0"/>
<comment type="caution">
    <text evidence="14">The sequence shown here is derived from an EMBL/GenBank/DDBJ whole genome shotgun (WGS) entry which is preliminary data.</text>
</comment>
<dbReference type="SUPFAM" id="SSF56752">
    <property type="entry name" value="D-aminoacid aminotransferase-like PLP-dependent enzymes"/>
    <property type="match status" value="1"/>
</dbReference>
<comment type="similarity">
    <text evidence="6">Belongs to the class-IV pyridoxal-phosphate-dependent aminotransferase family.</text>
</comment>
<comment type="pathway">
    <text evidence="5">Amino-acid biosynthesis; L-leucine biosynthesis; L-leucine from 3-methyl-2-oxobutanoate: step 4/4.</text>
</comment>
<dbReference type="InterPro" id="IPR043132">
    <property type="entry name" value="BCAT-like_C"/>
</dbReference>
<comment type="cofactor">
    <cofactor evidence="1">
        <name>pyridoxal 5'-phosphate</name>
        <dbReference type="ChEBI" id="CHEBI:597326"/>
    </cofactor>
</comment>
<sequence length="306" mass="33872">MTMPDYSDGAAYVDGRYMPVGEASVPILDWGYRRSDVTYDVVGVWDGAFFRLDDHIARFRASMTALRLHPQETDAELREILMQVVRLSGLREAYVAMDCLRGRPKPGMKPHPANCRNRLTAYAIPWVWVVSPDVQARGAHLIVAKTPRIPEESIDPRVKNFHWGDLTRALFEAHDAGADNAVLLDTAGLVTEGPGFNVFAVRDGVVITPDRGGLEGITRRSVLELCADLGLPCEVRPLPLAELQDSDEVFLATTAGGIMPASRLDGRIMNNDRPGPISARLRARFWERRAEGWHATPVTYAEVALS</sequence>
<evidence type="ECO:0000256" key="11">
    <source>
        <dbReference type="ARBA" id="ARBA00048212"/>
    </source>
</evidence>
<organism evidence="14 15">
    <name type="scientific">Acidisoma cellulosilyticum</name>
    <dbReference type="NCBI Taxonomy" id="2802395"/>
    <lineage>
        <taxon>Bacteria</taxon>
        <taxon>Pseudomonadati</taxon>
        <taxon>Pseudomonadota</taxon>
        <taxon>Alphaproteobacteria</taxon>
        <taxon>Acetobacterales</taxon>
        <taxon>Acidocellaceae</taxon>
        <taxon>Acidisoma</taxon>
    </lineage>
</organism>
<keyword evidence="14" id="KW-0032">Aminotransferase</keyword>
<dbReference type="GO" id="GO:0004084">
    <property type="term" value="F:branched-chain-amino-acid transaminase activity"/>
    <property type="evidence" value="ECO:0007669"/>
    <property type="project" value="UniProtKB-EC"/>
</dbReference>
<dbReference type="InterPro" id="IPR001544">
    <property type="entry name" value="Aminotrans_IV"/>
</dbReference>
<dbReference type="Gene3D" id="3.20.10.10">
    <property type="entry name" value="D-amino Acid Aminotransferase, subunit A, domain 2"/>
    <property type="match status" value="1"/>
</dbReference>
<comment type="catalytic activity">
    <reaction evidence="12">
        <text>L-isoleucine + 2-oxoglutarate = (S)-3-methyl-2-oxopentanoate + L-glutamate</text>
        <dbReference type="Rhea" id="RHEA:24801"/>
        <dbReference type="ChEBI" id="CHEBI:16810"/>
        <dbReference type="ChEBI" id="CHEBI:29985"/>
        <dbReference type="ChEBI" id="CHEBI:35146"/>
        <dbReference type="ChEBI" id="CHEBI:58045"/>
        <dbReference type="EC" id="2.6.1.42"/>
    </reaction>
</comment>
<dbReference type="Gene3D" id="3.30.470.10">
    <property type="match status" value="1"/>
</dbReference>
<dbReference type="InterPro" id="IPR043131">
    <property type="entry name" value="BCAT-like_N"/>
</dbReference>
<name>A0A964E4B0_9PROT</name>
<evidence type="ECO:0000256" key="6">
    <source>
        <dbReference type="ARBA" id="ARBA00009320"/>
    </source>
</evidence>
<evidence type="ECO:0000256" key="4">
    <source>
        <dbReference type="ARBA" id="ARBA00004931"/>
    </source>
</evidence>
<comment type="function">
    <text evidence="2">Acts on leucine, isoleucine and valine.</text>
</comment>
<dbReference type="Proteomes" id="UP000721844">
    <property type="component" value="Unassembled WGS sequence"/>
</dbReference>